<dbReference type="InterPro" id="IPR005181">
    <property type="entry name" value="SASA"/>
</dbReference>
<dbReference type="PANTHER" id="PTHR22901:SF0">
    <property type="entry name" value="SIALATE O-ACETYLESTERASE"/>
    <property type="match status" value="1"/>
</dbReference>
<dbReference type="Gene3D" id="3.40.50.1110">
    <property type="entry name" value="SGNH hydrolase"/>
    <property type="match status" value="1"/>
</dbReference>
<dbReference type="SUPFAM" id="SSF52266">
    <property type="entry name" value="SGNH hydrolase"/>
    <property type="match status" value="1"/>
</dbReference>
<name>A0ABS9KT47_9BACT</name>
<reference evidence="3" key="1">
    <citation type="submission" date="2022-01" db="EMBL/GenBank/DDBJ databases">
        <authorList>
            <person name="Jo J.-H."/>
            <person name="Im W.-T."/>
        </authorList>
    </citation>
    <scope>NUCLEOTIDE SEQUENCE</scope>
    <source>
        <strain evidence="3">NA20</strain>
    </source>
</reference>
<accession>A0ABS9KT47</accession>
<evidence type="ECO:0000313" key="3">
    <source>
        <dbReference type="EMBL" id="MCG2615467.1"/>
    </source>
</evidence>
<dbReference type="InterPro" id="IPR039329">
    <property type="entry name" value="SIAE"/>
</dbReference>
<dbReference type="Pfam" id="PF03629">
    <property type="entry name" value="SASA"/>
    <property type="match status" value="1"/>
</dbReference>
<evidence type="ECO:0000256" key="1">
    <source>
        <dbReference type="ARBA" id="ARBA00022801"/>
    </source>
</evidence>
<keyword evidence="4" id="KW-1185">Reference proteome</keyword>
<comment type="caution">
    <text evidence="3">The sequence shown here is derived from an EMBL/GenBank/DDBJ whole genome shotgun (WGS) entry which is preliminary data.</text>
</comment>
<sequence length="479" mass="53237">MFLSISTREPAFKSSLLCLVHILIAVTIHATVKPNSLFSSNMVLQQGKPVPVWGTAPDGESVTVFFEGKEYRTTAIGSRWKIELFSLRANDKGQTMTIRGKDTTISITNILIGEVWLCSGQSNMYRTLGPQPSRPDITNWMEEKDNANYPLIRQYTVPMLYAATKTDDANGNWKICSPETVSTFSAVGYFFARDLHKDVKVPVGIILSAFGGTPAEDWTSRDALNADPELKKFADHYVEIVSAAYQPKGQLISGLYNGMVHPLIPYGIAGIAWYQGEANNVRVHQYELVLSNLINSWRSDLMQGELPFLIVQIAPHKDMSPELREAQLKVSQRTTNTALIVTTDCGDAEDIHPAYKQPVGERLARAALALAYHKQLVYAGPALRSWKIRGSRIMLRFKNSRHGLKTIDGQPLKGFTIAGNDHVFIPARVLLKKRSIIVYHPGGHKPTAVRYGWSNTPEVNLCNNEGLPASPFRTDGSRN</sequence>
<keyword evidence="1" id="KW-0378">Hydrolase</keyword>
<organism evidence="3 4">
    <name type="scientific">Terrimonas ginsenosidimutans</name>
    <dbReference type="NCBI Taxonomy" id="2908004"/>
    <lineage>
        <taxon>Bacteria</taxon>
        <taxon>Pseudomonadati</taxon>
        <taxon>Bacteroidota</taxon>
        <taxon>Chitinophagia</taxon>
        <taxon>Chitinophagales</taxon>
        <taxon>Chitinophagaceae</taxon>
        <taxon>Terrimonas</taxon>
    </lineage>
</organism>
<evidence type="ECO:0000313" key="4">
    <source>
        <dbReference type="Proteomes" id="UP001165367"/>
    </source>
</evidence>
<evidence type="ECO:0000259" key="2">
    <source>
        <dbReference type="Pfam" id="PF03629"/>
    </source>
</evidence>
<dbReference type="RefSeq" id="WP_237873188.1">
    <property type="nucleotide sequence ID" value="NZ_JAKLTR010000008.1"/>
</dbReference>
<dbReference type="Proteomes" id="UP001165367">
    <property type="component" value="Unassembled WGS sequence"/>
</dbReference>
<feature type="domain" description="Sialate O-acetylesterase" evidence="2">
    <location>
        <begin position="114"/>
        <end position="368"/>
    </location>
</feature>
<proteinExistence type="predicted"/>
<protein>
    <submittedName>
        <fullName evidence="3">Sialate O-acetylesterase</fullName>
    </submittedName>
</protein>
<dbReference type="PANTHER" id="PTHR22901">
    <property type="entry name" value="SIALATE O-ACETYLESTERASE"/>
    <property type="match status" value="1"/>
</dbReference>
<dbReference type="EMBL" id="JAKLTR010000008">
    <property type="protein sequence ID" value="MCG2615467.1"/>
    <property type="molecule type" value="Genomic_DNA"/>
</dbReference>
<dbReference type="InterPro" id="IPR036514">
    <property type="entry name" value="SGNH_hydro_sf"/>
</dbReference>
<gene>
    <name evidence="3" type="ORF">LZZ85_14300</name>
</gene>